<keyword evidence="3" id="KW-1185">Reference proteome</keyword>
<organism evidence="2 3">
    <name type="scientific">Labrys wisconsinensis</name>
    <dbReference type="NCBI Taxonomy" id="425677"/>
    <lineage>
        <taxon>Bacteria</taxon>
        <taxon>Pseudomonadati</taxon>
        <taxon>Pseudomonadota</taxon>
        <taxon>Alphaproteobacteria</taxon>
        <taxon>Hyphomicrobiales</taxon>
        <taxon>Xanthobacteraceae</taxon>
        <taxon>Labrys</taxon>
    </lineage>
</organism>
<evidence type="ECO:0000256" key="1">
    <source>
        <dbReference type="SAM" id="SignalP"/>
    </source>
</evidence>
<evidence type="ECO:0000313" key="3">
    <source>
        <dbReference type="Proteomes" id="UP001242480"/>
    </source>
</evidence>
<reference evidence="2 3" key="1">
    <citation type="submission" date="2023-07" db="EMBL/GenBank/DDBJ databases">
        <title>Genomic Encyclopedia of Type Strains, Phase IV (KMG-IV): sequencing the most valuable type-strain genomes for metagenomic binning, comparative biology and taxonomic classification.</title>
        <authorList>
            <person name="Goeker M."/>
        </authorList>
    </citation>
    <scope>NUCLEOTIDE SEQUENCE [LARGE SCALE GENOMIC DNA]</scope>
    <source>
        <strain evidence="2 3">DSM 19619</strain>
    </source>
</reference>
<protein>
    <submittedName>
        <fullName evidence="2">Uncharacterized protein</fullName>
    </submittedName>
</protein>
<comment type="caution">
    <text evidence="2">The sequence shown here is derived from an EMBL/GenBank/DDBJ whole genome shotgun (WGS) entry which is preliminary data.</text>
</comment>
<gene>
    <name evidence="2" type="ORF">QO011_006127</name>
</gene>
<proteinExistence type="predicted"/>
<feature type="signal peptide" evidence="1">
    <location>
        <begin position="1"/>
        <end position="20"/>
    </location>
</feature>
<dbReference type="RefSeq" id="WP_307280868.1">
    <property type="nucleotide sequence ID" value="NZ_JAUSVX010000014.1"/>
</dbReference>
<feature type="chain" id="PRO_5045645524" evidence="1">
    <location>
        <begin position="21"/>
        <end position="198"/>
    </location>
</feature>
<evidence type="ECO:0000313" key="2">
    <source>
        <dbReference type="EMBL" id="MDQ0473094.1"/>
    </source>
</evidence>
<keyword evidence="1" id="KW-0732">Signal</keyword>
<sequence>MRTAALASLVLILAAPAARADCKEEILTALDRLTNGSPYRSEGVVTAGTGRIELSSEVVPPDGVRTRQTVGDRTSEMLKIGDRIWVKRPEGWREMPAAMAASVAQAMTNMKMRAPNLVADVDCSGVRSIDGKDSLVYTYKLDLPGGSASTTLYVDPVSHLPARMLVEQGGADKRTVDTRYTYDASLKLEPPQVDPAAK</sequence>
<dbReference type="Proteomes" id="UP001242480">
    <property type="component" value="Unassembled WGS sequence"/>
</dbReference>
<dbReference type="EMBL" id="JAUSVX010000014">
    <property type="protein sequence ID" value="MDQ0473094.1"/>
    <property type="molecule type" value="Genomic_DNA"/>
</dbReference>
<accession>A0ABU0JFN0</accession>
<name>A0ABU0JFN0_9HYPH</name>